<reference evidence="1" key="1">
    <citation type="submission" date="2021-07" db="EMBL/GenBank/DDBJ databases">
        <authorList>
            <person name="Durling M."/>
        </authorList>
    </citation>
    <scope>NUCLEOTIDE SEQUENCE</scope>
</reference>
<dbReference type="AlphaFoldDB" id="A0A9N9KW68"/>
<sequence length="361" mass="39708">MSLKIKHLNSDASFLLTLEPTSRLPPTPGPFDRKFTILLDPWISGPSKIWHPKFSISTHTVPACIESLAELPEPDLVVISQDKSDHCHRETLTQLPASGGKTIILAEPSAAKTIRSWKYFDPDKIVTLPKWQDSHRSRKSPAVYRIPIHSPLPFGVMGEVTIAYLQQKPDITGLHSAIGITYRPPTNIERFLPMTPPASPPSSACSIVPNPLRERALSVLFSPHGCSYKTLSPYVSSHLVAEAALPLTALLHSFDTITNSWFLGGKICRGFPGGLEIAQNLCARVWISAHDGDKVLKGYATAKLVVTKYDKEEVESIVSPMSVGFPNRKSTEVVVLQPGDEKCLTQDMMSLTTRSADEIEI</sequence>
<comment type="caution">
    <text evidence="1">The sequence shown here is derived from an EMBL/GenBank/DDBJ whole genome shotgun (WGS) entry which is preliminary data.</text>
</comment>
<proteinExistence type="predicted"/>
<dbReference type="PANTHER" id="PTHR36142:SF5">
    <property type="entry name" value="METALLO-BETA-LACTAMASE DOMAIN-CONTAINING PROTEIN"/>
    <property type="match status" value="1"/>
</dbReference>
<dbReference type="OrthoDB" id="332863at2759"/>
<evidence type="ECO:0000313" key="1">
    <source>
        <dbReference type="EMBL" id="CAG8954211.1"/>
    </source>
</evidence>
<keyword evidence="2" id="KW-1185">Reference proteome</keyword>
<evidence type="ECO:0000313" key="2">
    <source>
        <dbReference type="Proteomes" id="UP000696280"/>
    </source>
</evidence>
<dbReference type="EMBL" id="CAJVRL010000056">
    <property type="protein sequence ID" value="CAG8954211.1"/>
    <property type="molecule type" value="Genomic_DNA"/>
</dbReference>
<dbReference type="Gene3D" id="3.60.15.10">
    <property type="entry name" value="Ribonuclease Z/Hydroxyacylglutathione hydrolase-like"/>
    <property type="match status" value="1"/>
</dbReference>
<dbReference type="PANTHER" id="PTHR36142">
    <property type="entry name" value="METALLO-HYDROLASE/OXIDOREDUCTASE SUPERFAMILY PROTEIN"/>
    <property type="match status" value="1"/>
</dbReference>
<organism evidence="1 2">
    <name type="scientific">Hymenoscyphus fraxineus</name>
    <dbReference type="NCBI Taxonomy" id="746836"/>
    <lineage>
        <taxon>Eukaryota</taxon>
        <taxon>Fungi</taxon>
        <taxon>Dikarya</taxon>
        <taxon>Ascomycota</taxon>
        <taxon>Pezizomycotina</taxon>
        <taxon>Leotiomycetes</taxon>
        <taxon>Helotiales</taxon>
        <taxon>Helotiaceae</taxon>
        <taxon>Hymenoscyphus</taxon>
    </lineage>
</organism>
<accession>A0A9N9KW68</accession>
<dbReference type="InterPro" id="IPR036866">
    <property type="entry name" value="RibonucZ/Hydroxyglut_hydro"/>
</dbReference>
<gene>
    <name evidence="1" type="ORF">HYFRA_00005831</name>
</gene>
<name>A0A9N9KW68_9HELO</name>
<dbReference type="Proteomes" id="UP000696280">
    <property type="component" value="Unassembled WGS sequence"/>
</dbReference>
<protein>
    <submittedName>
        <fullName evidence="1">Uncharacterized protein</fullName>
    </submittedName>
</protein>